<keyword evidence="1" id="KW-0812">Transmembrane</keyword>
<dbReference type="AlphaFoldDB" id="A0A8S1RH04"/>
<evidence type="ECO:0000256" key="1">
    <source>
        <dbReference type="SAM" id="Phobius"/>
    </source>
</evidence>
<feature type="transmembrane region" description="Helical" evidence="1">
    <location>
        <begin position="137"/>
        <end position="160"/>
    </location>
</feature>
<keyword evidence="1" id="KW-1133">Transmembrane helix</keyword>
<sequence>MAQALVHQLINLDNNALPIQMDETFSINYKQYHQIGQQNQQTSQLLEILRNQQTRNEADIFQNFPKLKSLVDYLRQLYYEIYLIKREIKISEQIRFNLQIQFNTYDLIINIVFWSIFLCVIAESIQLQNDDNIQDSYFRLDILLNLPIYSFLFAIFSLICQNIQKKFLWLILFLFLILIPFFVMIGYLQNQSNDQEINYTGIGYCILSFIIFLNSMINQVMNNYLVRISSKLIATIYNCGFAYLQFTQFFLNYQQQFQAQIMIQQKLYSSNSFYYYFCIIKINFLQLSPEQIQMDLKLLIQVTQIDSQIQTEFLQKIDKLFSKIKEKLKLKQTAPILIIICYTILELFCYILTFYQLNQGDIELTIAFAVYFGNTIIFIFNYYYDKFRVSCSQFISLVDIILYCCFGCYMSKILKSIIEYQLFEIIISYNWKLTFS</sequence>
<comment type="caution">
    <text evidence="2">The sequence shown here is derived from an EMBL/GenBank/DDBJ whole genome shotgun (WGS) entry which is preliminary data.</text>
</comment>
<feature type="transmembrane region" description="Helical" evidence="1">
    <location>
        <begin position="333"/>
        <end position="353"/>
    </location>
</feature>
<dbReference type="Proteomes" id="UP000692954">
    <property type="component" value="Unassembled WGS sequence"/>
</dbReference>
<organism evidence="2 3">
    <name type="scientific">Paramecium sonneborni</name>
    <dbReference type="NCBI Taxonomy" id="65129"/>
    <lineage>
        <taxon>Eukaryota</taxon>
        <taxon>Sar</taxon>
        <taxon>Alveolata</taxon>
        <taxon>Ciliophora</taxon>
        <taxon>Intramacronucleata</taxon>
        <taxon>Oligohymenophorea</taxon>
        <taxon>Peniculida</taxon>
        <taxon>Parameciidae</taxon>
        <taxon>Paramecium</taxon>
    </lineage>
</organism>
<evidence type="ECO:0008006" key="4">
    <source>
        <dbReference type="Google" id="ProtNLM"/>
    </source>
</evidence>
<keyword evidence="1" id="KW-0472">Membrane</keyword>
<name>A0A8S1RH04_9CILI</name>
<dbReference type="EMBL" id="CAJJDN010000174">
    <property type="protein sequence ID" value="CAD8127268.1"/>
    <property type="molecule type" value="Genomic_DNA"/>
</dbReference>
<evidence type="ECO:0000313" key="2">
    <source>
        <dbReference type="EMBL" id="CAD8127268.1"/>
    </source>
</evidence>
<keyword evidence="3" id="KW-1185">Reference proteome</keyword>
<evidence type="ECO:0000313" key="3">
    <source>
        <dbReference type="Proteomes" id="UP000692954"/>
    </source>
</evidence>
<feature type="transmembrane region" description="Helical" evidence="1">
    <location>
        <begin position="167"/>
        <end position="189"/>
    </location>
</feature>
<reference evidence="2" key="1">
    <citation type="submission" date="2021-01" db="EMBL/GenBank/DDBJ databases">
        <authorList>
            <consortium name="Genoscope - CEA"/>
            <person name="William W."/>
        </authorList>
    </citation>
    <scope>NUCLEOTIDE SEQUENCE</scope>
</reference>
<feature type="transmembrane region" description="Helical" evidence="1">
    <location>
        <begin position="365"/>
        <end position="384"/>
    </location>
</feature>
<feature type="transmembrane region" description="Helical" evidence="1">
    <location>
        <begin position="105"/>
        <end position="125"/>
    </location>
</feature>
<protein>
    <recommendedName>
        <fullName evidence="4">Transmembrane protein</fullName>
    </recommendedName>
</protein>
<proteinExistence type="predicted"/>
<gene>
    <name evidence="2" type="ORF">PSON_ATCC_30995.1.T1740076</name>
</gene>
<accession>A0A8S1RH04</accession>
<feature type="transmembrane region" description="Helical" evidence="1">
    <location>
        <begin position="201"/>
        <end position="220"/>
    </location>
</feature>